<organism evidence="1 2">
    <name type="scientific">Puccinia graminis f. sp. tritici</name>
    <dbReference type="NCBI Taxonomy" id="56615"/>
    <lineage>
        <taxon>Eukaryota</taxon>
        <taxon>Fungi</taxon>
        <taxon>Dikarya</taxon>
        <taxon>Basidiomycota</taxon>
        <taxon>Pucciniomycotina</taxon>
        <taxon>Pucciniomycetes</taxon>
        <taxon>Pucciniales</taxon>
        <taxon>Pucciniaceae</taxon>
        <taxon>Puccinia</taxon>
    </lineage>
</organism>
<evidence type="ECO:0000313" key="2">
    <source>
        <dbReference type="Proteomes" id="UP000324748"/>
    </source>
</evidence>
<protein>
    <submittedName>
        <fullName evidence="1">Uncharacterized protein</fullName>
    </submittedName>
</protein>
<comment type="caution">
    <text evidence="1">The sequence shown here is derived from an EMBL/GenBank/DDBJ whole genome shotgun (WGS) entry which is preliminary data.</text>
</comment>
<sequence length="172" mass="19448">MILSNPNVCLHRPIHLYAIRVAHSALAFIGHALAFIGYEPALLLAQSSHRHGKMSETKLPLLTDTNWTSWKNKILGYCMQHRLAKYLDSKTVAPTEATSLADFTEKQEQVAGILYQTIGDTNHQRFITADVVVKNVKIKSFFLSFFYIYFLHIITQSLSEITPYGSRTGLYG</sequence>
<name>A0A5B0R130_PUCGR</name>
<gene>
    <name evidence="1" type="ORF">PGT21_019384</name>
</gene>
<reference evidence="1 2" key="1">
    <citation type="submission" date="2019-05" db="EMBL/GenBank/DDBJ databases">
        <title>Emergence of the Ug99 lineage of the wheat stem rust pathogen through somatic hybridization.</title>
        <authorList>
            <person name="Li F."/>
            <person name="Upadhyaya N.M."/>
            <person name="Sperschneider J."/>
            <person name="Matny O."/>
            <person name="Nguyen-Phuc H."/>
            <person name="Mago R."/>
            <person name="Raley C."/>
            <person name="Miller M.E."/>
            <person name="Silverstein K.A.T."/>
            <person name="Henningsen E."/>
            <person name="Hirsch C.D."/>
            <person name="Visser B."/>
            <person name="Pretorius Z.A."/>
            <person name="Steffenson B.J."/>
            <person name="Schwessinger B."/>
            <person name="Dodds P.N."/>
            <person name="Figueroa M."/>
        </authorList>
    </citation>
    <scope>NUCLEOTIDE SEQUENCE [LARGE SCALE GENOMIC DNA]</scope>
    <source>
        <strain evidence="1">21-0</strain>
    </source>
</reference>
<dbReference type="OrthoDB" id="2504515at2759"/>
<evidence type="ECO:0000313" key="1">
    <source>
        <dbReference type="EMBL" id="KAA1119257.1"/>
    </source>
</evidence>
<dbReference type="Proteomes" id="UP000324748">
    <property type="component" value="Unassembled WGS sequence"/>
</dbReference>
<accession>A0A5B0R130</accession>
<dbReference type="EMBL" id="VSWC01000001">
    <property type="protein sequence ID" value="KAA1119257.1"/>
    <property type="molecule type" value="Genomic_DNA"/>
</dbReference>
<keyword evidence="2" id="KW-1185">Reference proteome</keyword>
<dbReference type="AlphaFoldDB" id="A0A5B0R130"/>
<proteinExistence type="predicted"/>